<dbReference type="InterPro" id="IPR023214">
    <property type="entry name" value="HAD_sf"/>
</dbReference>
<dbReference type="Pfam" id="PF13242">
    <property type="entry name" value="Hydrolase_like"/>
    <property type="match status" value="1"/>
</dbReference>
<dbReference type="PANTHER" id="PTHR19288:SF46">
    <property type="entry name" value="HALOACID DEHALOGENASE-LIKE HYDROLASE DOMAIN-CONTAINING PROTEIN 2"/>
    <property type="match status" value="1"/>
</dbReference>
<accession>A0A1G7LZ93</accession>
<reference evidence="2" key="1">
    <citation type="submission" date="2016-10" db="EMBL/GenBank/DDBJ databases">
        <authorList>
            <person name="Varghese N."/>
            <person name="Submissions S."/>
        </authorList>
    </citation>
    <scope>NUCLEOTIDE SEQUENCE [LARGE SCALE GENOMIC DNA]</scope>
    <source>
        <strain evidence="2">DSM 10146</strain>
    </source>
</reference>
<dbReference type="EMBL" id="FNAV01000028">
    <property type="protein sequence ID" value="SDF54694.1"/>
    <property type="molecule type" value="Genomic_DNA"/>
</dbReference>
<dbReference type="Pfam" id="PF13344">
    <property type="entry name" value="Hydrolase_6"/>
    <property type="match status" value="1"/>
</dbReference>
<evidence type="ECO:0000313" key="2">
    <source>
        <dbReference type="Proteomes" id="UP000198994"/>
    </source>
</evidence>
<keyword evidence="2" id="KW-1185">Reference proteome</keyword>
<dbReference type="Proteomes" id="UP000198994">
    <property type="component" value="Unassembled WGS sequence"/>
</dbReference>
<dbReference type="InterPro" id="IPR036412">
    <property type="entry name" value="HAD-like_sf"/>
</dbReference>
<dbReference type="GO" id="GO:0016791">
    <property type="term" value="F:phosphatase activity"/>
    <property type="evidence" value="ECO:0007669"/>
    <property type="project" value="TreeGrafter"/>
</dbReference>
<evidence type="ECO:0000313" key="1">
    <source>
        <dbReference type="EMBL" id="SDF54694.1"/>
    </source>
</evidence>
<protein>
    <submittedName>
        <fullName evidence="1">Haloacid Dehalogenase Superfamily Class (Subfamily) IIA</fullName>
    </submittedName>
</protein>
<proteinExistence type="predicted"/>
<dbReference type="STRING" id="282683.SAMN04488105_12824"/>
<sequence>MSDGLSGAVLPLEARIARARGLLDGAQRILCDLDGCLVSGARVLPGVAGFVRRHAERLVIVSNNSTDTAETLSRRLAGLGLMLPAGRIVLAGEAALGMAQRRVPSGRLLLLAGAVMQARARALGLDPLAATPEAVVLCRDASRSQLEAAMPLLARGLPLIVANPDLTHPGEDGPVIETGALLALLEACVPRARSCVAGKPSAHLFRVALGPVAPEAAVMIGDNPDTDIAGARRLGIPSIHVGLGGQATGLTGFDCLFPDEADVPGAVAGY</sequence>
<dbReference type="Gene3D" id="3.40.50.1000">
    <property type="entry name" value="HAD superfamily/HAD-like"/>
    <property type="match status" value="2"/>
</dbReference>
<dbReference type="SUPFAM" id="SSF56784">
    <property type="entry name" value="HAD-like"/>
    <property type="match status" value="1"/>
</dbReference>
<dbReference type="InterPro" id="IPR006357">
    <property type="entry name" value="HAD-SF_hydro_IIA"/>
</dbReference>
<dbReference type="RefSeq" id="WP_089963965.1">
    <property type="nucleotide sequence ID" value="NZ_FNAV01000028.1"/>
</dbReference>
<dbReference type="AlphaFoldDB" id="A0A1G7LZ93"/>
<name>A0A1G7LZ93_9RHOB</name>
<dbReference type="PANTHER" id="PTHR19288">
    <property type="entry name" value="4-NITROPHENYLPHOSPHATASE-RELATED"/>
    <property type="match status" value="1"/>
</dbReference>
<gene>
    <name evidence="1" type="ORF">SAMN04488105_12824</name>
</gene>
<dbReference type="GO" id="GO:0005737">
    <property type="term" value="C:cytoplasm"/>
    <property type="evidence" value="ECO:0007669"/>
    <property type="project" value="TreeGrafter"/>
</dbReference>
<organism evidence="1 2">
    <name type="scientific">Salipiger thiooxidans</name>
    <dbReference type="NCBI Taxonomy" id="282683"/>
    <lineage>
        <taxon>Bacteria</taxon>
        <taxon>Pseudomonadati</taxon>
        <taxon>Pseudomonadota</taxon>
        <taxon>Alphaproteobacteria</taxon>
        <taxon>Rhodobacterales</taxon>
        <taxon>Roseobacteraceae</taxon>
        <taxon>Salipiger</taxon>
    </lineage>
</organism>
<dbReference type="OrthoDB" id="148966at2"/>